<dbReference type="Pfam" id="PF22936">
    <property type="entry name" value="Pol_BBD"/>
    <property type="match status" value="1"/>
</dbReference>
<keyword evidence="2" id="KW-0479">Metal-binding</keyword>
<keyword evidence="3" id="KW-0378">Hydrolase</keyword>
<feature type="region of interest" description="Disordered" evidence="4">
    <location>
        <begin position="376"/>
        <end position="397"/>
    </location>
</feature>
<proteinExistence type="predicted"/>
<dbReference type="EMBL" id="BQNB010014241">
    <property type="protein sequence ID" value="GJT25805.1"/>
    <property type="molecule type" value="Genomic_DNA"/>
</dbReference>
<evidence type="ECO:0000256" key="4">
    <source>
        <dbReference type="SAM" id="MobiDB-lite"/>
    </source>
</evidence>
<dbReference type="Pfam" id="PF00665">
    <property type="entry name" value="rve"/>
    <property type="match status" value="1"/>
</dbReference>
<evidence type="ECO:0000259" key="5">
    <source>
        <dbReference type="PROSITE" id="PS50994"/>
    </source>
</evidence>
<keyword evidence="7" id="KW-1185">Reference proteome</keyword>
<protein>
    <submittedName>
        <fullName evidence="6">Retrovirus-related pol polyprotein from transposon TNT 1-94</fullName>
    </submittedName>
</protein>
<dbReference type="Pfam" id="PF07727">
    <property type="entry name" value="RVT_2"/>
    <property type="match status" value="1"/>
</dbReference>
<comment type="caution">
    <text evidence="6">The sequence shown here is derived from an EMBL/GenBank/DDBJ whole genome shotgun (WGS) entry which is preliminary data.</text>
</comment>
<dbReference type="InterPro" id="IPR025724">
    <property type="entry name" value="GAG-pre-integrase_dom"/>
</dbReference>
<evidence type="ECO:0000256" key="1">
    <source>
        <dbReference type="ARBA" id="ARBA00022670"/>
    </source>
</evidence>
<accession>A0ABQ5CFU3</accession>
<name>A0ABQ5CFU3_9ASTR</name>
<dbReference type="Proteomes" id="UP001151760">
    <property type="component" value="Unassembled WGS sequence"/>
</dbReference>
<keyword evidence="1" id="KW-0645">Protease</keyword>
<organism evidence="6 7">
    <name type="scientific">Tanacetum coccineum</name>
    <dbReference type="NCBI Taxonomy" id="301880"/>
    <lineage>
        <taxon>Eukaryota</taxon>
        <taxon>Viridiplantae</taxon>
        <taxon>Streptophyta</taxon>
        <taxon>Embryophyta</taxon>
        <taxon>Tracheophyta</taxon>
        <taxon>Spermatophyta</taxon>
        <taxon>Magnoliopsida</taxon>
        <taxon>eudicotyledons</taxon>
        <taxon>Gunneridae</taxon>
        <taxon>Pentapetalae</taxon>
        <taxon>asterids</taxon>
        <taxon>campanulids</taxon>
        <taxon>Asterales</taxon>
        <taxon>Asteraceae</taxon>
        <taxon>Asteroideae</taxon>
        <taxon>Anthemideae</taxon>
        <taxon>Anthemidinae</taxon>
        <taxon>Tanacetum</taxon>
    </lineage>
</organism>
<dbReference type="PROSITE" id="PS50994">
    <property type="entry name" value="INTEGRASE"/>
    <property type="match status" value="1"/>
</dbReference>
<dbReference type="PANTHER" id="PTHR42648:SF18">
    <property type="entry name" value="RETROTRANSPOSON, UNCLASSIFIED-LIKE PROTEIN"/>
    <property type="match status" value="1"/>
</dbReference>
<dbReference type="InterPro" id="IPR001584">
    <property type="entry name" value="Integrase_cat-core"/>
</dbReference>
<feature type="region of interest" description="Disordered" evidence="4">
    <location>
        <begin position="702"/>
        <end position="732"/>
    </location>
</feature>
<reference evidence="6" key="1">
    <citation type="journal article" date="2022" name="Int. J. Mol. Sci.">
        <title>Draft Genome of Tanacetum Coccineum: Genomic Comparison of Closely Related Tanacetum-Family Plants.</title>
        <authorList>
            <person name="Yamashiro T."/>
            <person name="Shiraishi A."/>
            <person name="Nakayama K."/>
            <person name="Satake H."/>
        </authorList>
    </citation>
    <scope>NUCLEOTIDE SEQUENCE</scope>
</reference>
<feature type="domain" description="Integrase catalytic" evidence="5">
    <location>
        <begin position="181"/>
        <end position="370"/>
    </location>
</feature>
<sequence>MDSGCSEHIAKNRSQLINFVSKFLGIVSFDNDQIAKIMGYGDYQLGNVTISQVHYVEWLGHNLFFVVQFCDSDLKVAFRKHTYHIRNLDGVDLLKGSRGSNLYTLSLENMMSDSPICLLSKAFKTKSWLWHWRLYHLNFKYITQLAKQGMVHWLPRFKFQKDHLCSACTLGKSKKHSHKPKAEDPIQEKLYLLHMDLCGPIRIQSINGKKYILVIVDDYSRFKWVKFLRSKDEVPEFVIKFLKMIQVHLNATVRNIRTNNGTKFVNKILKAYYENVKISHQTSAARTPQQNGVVERQNRTLVEAARTMLIFSKAPLFLSGLTPNPLSPTSSVPPTKKDWEILFQLMFDEYFSPPTSVAFLVPTDVAPVLAHSTGTLSSTSVDQDAPSLSTSQTPQETQAPVLYSGVEEDNHDIEVAHMYNDQYFGIPVLEPSFEESSSQIYKVKLDELGGVLKNKARLVARGYRQEEGIDFEEYFAPVARLEVIRIFIAFAAHMSMIVYQMDVNILFLNNILCEEVYVSQPDGFVDLENPNHVYKLKKALYGLKQAPRAWYDLLSSYLLSQNFSKGAVDPTLFIRREGKDILLMSMMGKLSFFRLQISQKPRGIFLNPSKYALEIIKKYGMKTSEPVDTPMVEKSKLDEDPRGKVVDPTRYRGMIFSLMYLTSTSADANHAGCQDTRRSTSGSMQLLGDRLVKWIENKAKTGMPLEKSPSMPLERARENESNGALGSYWASP</sequence>
<dbReference type="SUPFAM" id="SSF53098">
    <property type="entry name" value="Ribonuclease H-like"/>
    <property type="match status" value="1"/>
</dbReference>
<dbReference type="InterPro" id="IPR036397">
    <property type="entry name" value="RNaseH_sf"/>
</dbReference>
<gene>
    <name evidence="6" type="ORF">Tco_0895742</name>
</gene>
<evidence type="ECO:0000313" key="6">
    <source>
        <dbReference type="EMBL" id="GJT25805.1"/>
    </source>
</evidence>
<dbReference type="Gene3D" id="3.30.420.10">
    <property type="entry name" value="Ribonuclease H-like superfamily/Ribonuclease H"/>
    <property type="match status" value="1"/>
</dbReference>
<dbReference type="InterPro" id="IPR054722">
    <property type="entry name" value="PolX-like_BBD"/>
</dbReference>
<dbReference type="PANTHER" id="PTHR42648">
    <property type="entry name" value="TRANSPOSASE, PUTATIVE-RELATED"/>
    <property type="match status" value="1"/>
</dbReference>
<evidence type="ECO:0000313" key="7">
    <source>
        <dbReference type="Proteomes" id="UP001151760"/>
    </source>
</evidence>
<dbReference type="InterPro" id="IPR013103">
    <property type="entry name" value="RVT_2"/>
</dbReference>
<dbReference type="InterPro" id="IPR039537">
    <property type="entry name" value="Retrotran_Ty1/copia-like"/>
</dbReference>
<dbReference type="Pfam" id="PF13976">
    <property type="entry name" value="gag_pre-integrs"/>
    <property type="match status" value="1"/>
</dbReference>
<dbReference type="InterPro" id="IPR012337">
    <property type="entry name" value="RNaseH-like_sf"/>
</dbReference>
<evidence type="ECO:0000256" key="3">
    <source>
        <dbReference type="ARBA" id="ARBA00022801"/>
    </source>
</evidence>
<evidence type="ECO:0000256" key="2">
    <source>
        <dbReference type="ARBA" id="ARBA00022723"/>
    </source>
</evidence>
<reference evidence="6" key="2">
    <citation type="submission" date="2022-01" db="EMBL/GenBank/DDBJ databases">
        <authorList>
            <person name="Yamashiro T."/>
            <person name="Shiraishi A."/>
            <person name="Satake H."/>
            <person name="Nakayama K."/>
        </authorList>
    </citation>
    <scope>NUCLEOTIDE SEQUENCE</scope>
</reference>